<evidence type="ECO:0000313" key="4">
    <source>
        <dbReference type="EMBL" id="MCF0266866.1"/>
    </source>
</evidence>
<organism evidence="4 5">
    <name type="scientific">Acinetobacter guillouiae</name>
    <name type="common">Acinetobacter genomosp. 11</name>
    <dbReference type="NCBI Taxonomy" id="106649"/>
    <lineage>
        <taxon>Bacteria</taxon>
        <taxon>Pseudomonadati</taxon>
        <taxon>Pseudomonadota</taxon>
        <taxon>Gammaproteobacteria</taxon>
        <taxon>Moraxellales</taxon>
        <taxon>Moraxellaceae</taxon>
        <taxon>Acinetobacter</taxon>
    </lineage>
</organism>
<evidence type="ECO:0000256" key="3">
    <source>
        <dbReference type="PROSITE-ProRule" id="PRU00473"/>
    </source>
</evidence>
<dbReference type="PANTHER" id="PTHR30329:SF17">
    <property type="entry name" value="LIPOPROTEIN YFIB-RELATED"/>
    <property type="match status" value="1"/>
</dbReference>
<dbReference type="InterPro" id="IPR050330">
    <property type="entry name" value="Bact_OuterMem_StrucFunc"/>
</dbReference>
<dbReference type="Gene3D" id="3.30.1330.60">
    <property type="entry name" value="OmpA-like domain"/>
    <property type="match status" value="1"/>
</dbReference>
<dbReference type="RefSeq" id="WP_004723848.1">
    <property type="nucleotide sequence ID" value="NZ_AP014630.1"/>
</dbReference>
<reference evidence="4" key="1">
    <citation type="submission" date="2021-07" db="EMBL/GenBank/DDBJ databases">
        <authorList>
            <person name="Fernandez M."/>
            <person name="Pereira P."/>
            <person name="Torres Tejerizo G.A."/>
            <person name="Gonzalez P."/>
            <person name="Agostini E."/>
        </authorList>
    </citation>
    <scope>NUCLEOTIDE SEQUENCE</scope>
    <source>
        <strain evidence="4">SFC 500-1A</strain>
    </source>
</reference>
<dbReference type="GO" id="GO:0009279">
    <property type="term" value="C:cell outer membrane"/>
    <property type="evidence" value="ECO:0007669"/>
    <property type="project" value="UniProtKB-SubCell"/>
</dbReference>
<comment type="subcellular location">
    <subcellularLocation>
        <location evidence="1">Cell outer membrane</location>
    </subcellularLocation>
</comment>
<name>A0A077L6F4_ACIGI</name>
<proteinExistence type="predicted"/>
<dbReference type="InterPro" id="IPR006665">
    <property type="entry name" value="OmpA-like"/>
</dbReference>
<dbReference type="KEGG" id="agu:AS4_36480"/>
<evidence type="ECO:0000256" key="1">
    <source>
        <dbReference type="ARBA" id="ARBA00004442"/>
    </source>
</evidence>
<dbReference type="PROSITE" id="PS51123">
    <property type="entry name" value="OMPA_2"/>
    <property type="match status" value="1"/>
</dbReference>
<dbReference type="EMBL" id="JAHWXT010000010">
    <property type="protein sequence ID" value="MCF0266866.1"/>
    <property type="molecule type" value="Genomic_DNA"/>
</dbReference>
<sequence length="159" mass="17862">MTLKNVQLSILAILCLALTGCMNLGGLSYKQARVLKKEGFVLTDEGWSLGLPERLLFGFNESNINTERQTELVRLATQLNKYHLDKLKIVGHTDNIGNPEYNLKLSKERAQNVSNIFIEQKFNPQNIQVIGKGADQPLKSNDSEENKAENRRVAVIIIP</sequence>
<dbReference type="Proteomes" id="UP000887320">
    <property type="component" value="Unassembled WGS sequence"/>
</dbReference>
<evidence type="ECO:0000256" key="2">
    <source>
        <dbReference type="ARBA" id="ARBA00023136"/>
    </source>
</evidence>
<gene>
    <name evidence="4" type="ORF">KW868_20660</name>
</gene>
<dbReference type="AlphaFoldDB" id="A0A077L6F4"/>
<dbReference type="CDD" id="cd07185">
    <property type="entry name" value="OmpA_C-like"/>
    <property type="match status" value="1"/>
</dbReference>
<evidence type="ECO:0000313" key="5">
    <source>
        <dbReference type="Proteomes" id="UP000887320"/>
    </source>
</evidence>
<comment type="caution">
    <text evidence="4">The sequence shown here is derived from an EMBL/GenBank/DDBJ whole genome shotgun (WGS) entry which is preliminary data.</text>
</comment>
<dbReference type="PANTHER" id="PTHR30329">
    <property type="entry name" value="STATOR ELEMENT OF FLAGELLAR MOTOR COMPLEX"/>
    <property type="match status" value="1"/>
</dbReference>
<dbReference type="InterPro" id="IPR036737">
    <property type="entry name" value="OmpA-like_sf"/>
</dbReference>
<protein>
    <submittedName>
        <fullName evidence="4">OmpA family protein</fullName>
    </submittedName>
</protein>
<dbReference type="InterPro" id="IPR006664">
    <property type="entry name" value="OMP_bac"/>
</dbReference>
<dbReference type="GeneID" id="67745667"/>
<dbReference type="PRINTS" id="PR01021">
    <property type="entry name" value="OMPADOMAIN"/>
</dbReference>
<dbReference type="STRING" id="106649.GCA_000829655_01782"/>
<accession>A0A077L6F4</accession>
<dbReference type="Pfam" id="PF00691">
    <property type="entry name" value="OmpA"/>
    <property type="match status" value="1"/>
</dbReference>
<dbReference type="PROSITE" id="PS51257">
    <property type="entry name" value="PROKAR_LIPOPROTEIN"/>
    <property type="match status" value="1"/>
</dbReference>
<dbReference type="SUPFAM" id="SSF103088">
    <property type="entry name" value="OmpA-like"/>
    <property type="match status" value="1"/>
</dbReference>
<keyword evidence="2 3" id="KW-0472">Membrane</keyword>